<dbReference type="AlphaFoldDB" id="A0A5J6MS40"/>
<dbReference type="Proteomes" id="UP000326202">
    <property type="component" value="Chromosome"/>
</dbReference>
<dbReference type="Gene3D" id="3.30.420.10">
    <property type="entry name" value="Ribonuclease H-like superfamily/Ribonuclease H"/>
    <property type="match status" value="1"/>
</dbReference>
<dbReference type="InterPro" id="IPR001584">
    <property type="entry name" value="Integrase_cat-core"/>
</dbReference>
<dbReference type="SUPFAM" id="SSF53098">
    <property type="entry name" value="Ribonuclease H-like"/>
    <property type="match status" value="1"/>
</dbReference>
<dbReference type="GO" id="GO:0006310">
    <property type="term" value="P:DNA recombination"/>
    <property type="evidence" value="ECO:0007669"/>
    <property type="project" value="UniProtKB-KW"/>
</dbReference>
<dbReference type="GO" id="GO:0032196">
    <property type="term" value="P:transposition"/>
    <property type="evidence" value="ECO:0007669"/>
    <property type="project" value="TreeGrafter"/>
</dbReference>
<dbReference type="RefSeq" id="WP_225308374.1">
    <property type="nucleotide sequence ID" value="NZ_CP042906.1"/>
</dbReference>
<dbReference type="PANTHER" id="PTHR10948">
    <property type="entry name" value="TRANSPOSASE"/>
    <property type="match status" value="1"/>
</dbReference>
<dbReference type="InterPro" id="IPR012337">
    <property type="entry name" value="RNaseH-like_sf"/>
</dbReference>
<dbReference type="InterPro" id="IPR036397">
    <property type="entry name" value="RNaseH_sf"/>
</dbReference>
<dbReference type="InterPro" id="IPR053392">
    <property type="entry name" value="Transposase_IS30-like"/>
</dbReference>
<evidence type="ECO:0000256" key="2">
    <source>
        <dbReference type="SAM" id="MobiDB-lite"/>
    </source>
</evidence>
<dbReference type="KEGG" id="htq:FRZ44_41710"/>
<evidence type="ECO:0000313" key="4">
    <source>
        <dbReference type="EMBL" id="QEX18860.1"/>
    </source>
</evidence>
<feature type="domain" description="Integrase catalytic" evidence="3">
    <location>
        <begin position="161"/>
        <end position="322"/>
    </location>
</feature>
<dbReference type="InterPro" id="IPR025246">
    <property type="entry name" value="IS30-like_HTH"/>
</dbReference>
<gene>
    <name evidence="4" type="primary">tnp</name>
    <name evidence="4" type="ORF">FRZ44_41710</name>
</gene>
<evidence type="ECO:0000259" key="3">
    <source>
        <dbReference type="PROSITE" id="PS50994"/>
    </source>
</evidence>
<name>A0A5J6MS40_9PROT</name>
<dbReference type="EMBL" id="CP042906">
    <property type="protein sequence ID" value="QEX18860.1"/>
    <property type="molecule type" value="Genomic_DNA"/>
</dbReference>
<dbReference type="NCBIfam" id="NF033563">
    <property type="entry name" value="transpos_IS30"/>
    <property type="match status" value="1"/>
</dbReference>
<protein>
    <submittedName>
        <fullName evidence="4">IS30 family transposase</fullName>
    </submittedName>
</protein>
<reference evidence="4 5" key="1">
    <citation type="submission" date="2019-08" db="EMBL/GenBank/DDBJ databases">
        <title>Hyperibacter terrae gen. nov., sp. nov. and Hyperibacter viscosus sp. nov., two new members in the family Rhodospirillaceae isolated from the rhizosphere of Hypericum perforatum.</title>
        <authorList>
            <person name="Noviana Z."/>
        </authorList>
    </citation>
    <scope>NUCLEOTIDE SEQUENCE [LARGE SCALE GENOMIC DNA]</scope>
    <source>
        <strain evidence="4 5">R5913</strain>
    </source>
</reference>
<dbReference type="GO" id="GO:0004803">
    <property type="term" value="F:transposase activity"/>
    <property type="evidence" value="ECO:0007669"/>
    <property type="project" value="TreeGrafter"/>
</dbReference>
<feature type="compositionally biased region" description="Pro residues" evidence="2">
    <location>
        <begin position="374"/>
        <end position="385"/>
    </location>
</feature>
<dbReference type="PANTHER" id="PTHR10948:SF23">
    <property type="entry name" value="TRANSPOSASE INSI FOR INSERTION SEQUENCE ELEMENT IS30A-RELATED"/>
    <property type="match status" value="1"/>
</dbReference>
<dbReference type="GO" id="GO:0005829">
    <property type="term" value="C:cytosol"/>
    <property type="evidence" value="ECO:0007669"/>
    <property type="project" value="TreeGrafter"/>
</dbReference>
<organism evidence="4 5">
    <name type="scientific">Hypericibacter terrae</name>
    <dbReference type="NCBI Taxonomy" id="2602015"/>
    <lineage>
        <taxon>Bacteria</taxon>
        <taxon>Pseudomonadati</taxon>
        <taxon>Pseudomonadota</taxon>
        <taxon>Alphaproteobacteria</taxon>
        <taxon>Rhodospirillales</taxon>
        <taxon>Dongiaceae</taxon>
        <taxon>Hypericibacter</taxon>
    </lineage>
</organism>
<evidence type="ECO:0000256" key="1">
    <source>
        <dbReference type="ARBA" id="ARBA00023172"/>
    </source>
</evidence>
<evidence type="ECO:0000313" key="5">
    <source>
        <dbReference type="Proteomes" id="UP000326202"/>
    </source>
</evidence>
<dbReference type="PROSITE" id="PS50994">
    <property type="entry name" value="INTEGRASE"/>
    <property type="match status" value="1"/>
</dbReference>
<sequence>MGTKYTQLSAEERAILASLQAKDHSIRQIAAALDRPASTISRELKRNTGRQIGYRAVYAQQQTRARRWRGSRLERDAKLRRQVLDGLKKGWSPEQVCGWLERQQGRHVISPESIYRFIQAQITRHKDYRWRHYLPRAKSKRGRRGRKGGSSALHIQDRVSIAERPAAVGDRSVAGNWEADLMMFTRYGQALLALHERSSRLLIVGRSNGKHAEPIADAIASLLGPLPQSLRQTITFDNGTEFARHYELHRLDIQTFFCDPYAPWQKGGVENAIGRLRRNIPRKTNLDTLTTRQLSNLVRAYNNTPRKCLDWHSPAEIFCSQVLHLECESIPSPLRGRLGWGVIVGRNERQTASVVKSSRSRHQLQPLLTEPCIHPSPQPPPQGGR</sequence>
<keyword evidence="1" id="KW-0233">DNA recombination</keyword>
<keyword evidence="5" id="KW-1185">Reference proteome</keyword>
<dbReference type="GO" id="GO:0015074">
    <property type="term" value="P:DNA integration"/>
    <property type="evidence" value="ECO:0007669"/>
    <property type="project" value="InterPro"/>
</dbReference>
<dbReference type="Pfam" id="PF13936">
    <property type="entry name" value="HTH_38"/>
    <property type="match status" value="1"/>
</dbReference>
<dbReference type="InterPro" id="IPR051917">
    <property type="entry name" value="Transposase-Integrase"/>
</dbReference>
<accession>A0A5J6MS40</accession>
<proteinExistence type="predicted"/>
<dbReference type="GO" id="GO:0003676">
    <property type="term" value="F:nucleic acid binding"/>
    <property type="evidence" value="ECO:0007669"/>
    <property type="project" value="InterPro"/>
</dbReference>
<feature type="region of interest" description="Disordered" evidence="2">
    <location>
        <begin position="353"/>
        <end position="385"/>
    </location>
</feature>